<accession>A0ABQ6Z994</accession>
<reference evidence="2 3" key="1">
    <citation type="submission" date="2017-10" db="EMBL/GenBank/DDBJ databases">
        <title>Whole genome sequencing of members of genus Pseudoxanthomonas.</title>
        <authorList>
            <person name="Kumar S."/>
            <person name="Bansal K."/>
            <person name="Kaur A."/>
            <person name="Patil P."/>
            <person name="Sharma S."/>
            <person name="Patil P.B."/>
        </authorList>
    </citation>
    <scope>NUCLEOTIDE SEQUENCE [LARGE SCALE GENOMIC DNA]</scope>
    <source>
        <strain evidence="2 3">DSM 17801</strain>
    </source>
</reference>
<evidence type="ECO:0000313" key="2">
    <source>
        <dbReference type="EMBL" id="KAF1695965.1"/>
    </source>
</evidence>
<evidence type="ECO:0000313" key="3">
    <source>
        <dbReference type="Proteomes" id="UP000788419"/>
    </source>
</evidence>
<protein>
    <recommendedName>
        <fullName evidence="4">DUF3857 domain-containing protein</fullName>
    </recommendedName>
</protein>
<comment type="caution">
    <text evidence="2">The sequence shown here is derived from an EMBL/GenBank/DDBJ whole genome shotgun (WGS) entry which is preliminary data.</text>
</comment>
<organism evidence="2 3">
    <name type="scientific">Pseudoxanthomonas daejeonensis</name>
    <dbReference type="NCBI Taxonomy" id="266062"/>
    <lineage>
        <taxon>Bacteria</taxon>
        <taxon>Pseudomonadati</taxon>
        <taxon>Pseudomonadota</taxon>
        <taxon>Gammaproteobacteria</taxon>
        <taxon>Lysobacterales</taxon>
        <taxon>Lysobacteraceae</taxon>
        <taxon>Pseudoxanthomonas</taxon>
    </lineage>
</organism>
<name>A0ABQ6Z994_9GAMM</name>
<keyword evidence="3" id="KW-1185">Reference proteome</keyword>
<dbReference type="EMBL" id="PDWN01000004">
    <property type="protein sequence ID" value="KAF1695965.1"/>
    <property type="molecule type" value="Genomic_DNA"/>
</dbReference>
<sequence>MRRLLEATLLGMACCALQPAAAQEAGQVDGRIRVVPAENVKIDYAQVLRVEPVYQTLRASRTEEHCEPSPAPQDKPAAKPHEPGVFTRMFDSVKGVFSSDEAATTPVPAAPAAPAKRENCRLVQVDRQFQRPIAYDVDYVYKGTKYRSRLAEDPGNRLRVRVAVTPWEAEAPPLPPP</sequence>
<evidence type="ECO:0008006" key="4">
    <source>
        <dbReference type="Google" id="ProtNLM"/>
    </source>
</evidence>
<proteinExistence type="predicted"/>
<gene>
    <name evidence="2" type="ORF">CSC65_05565</name>
</gene>
<evidence type="ECO:0000256" key="1">
    <source>
        <dbReference type="SAM" id="MobiDB-lite"/>
    </source>
</evidence>
<dbReference type="RefSeq" id="WP_162409502.1">
    <property type="nucleotide sequence ID" value="NZ_PDWN01000004.1"/>
</dbReference>
<feature type="region of interest" description="Disordered" evidence="1">
    <location>
        <begin position="60"/>
        <end position="83"/>
    </location>
</feature>
<dbReference type="Proteomes" id="UP000788419">
    <property type="component" value="Unassembled WGS sequence"/>
</dbReference>